<gene>
    <name evidence="2" type="ORF">DFH08DRAFT_757299</name>
</gene>
<dbReference type="Pfam" id="PF13460">
    <property type="entry name" value="NAD_binding_10"/>
    <property type="match status" value="1"/>
</dbReference>
<dbReference type="EMBL" id="JARIHO010000080">
    <property type="protein sequence ID" value="KAJ7310050.1"/>
    <property type="molecule type" value="Genomic_DNA"/>
</dbReference>
<dbReference type="Gene3D" id="3.90.25.10">
    <property type="entry name" value="UDP-galactose 4-epimerase, domain 1"/>
    <property type="match status" value="1"/>
</dbReference>
<dbReference type="InterPro" id="IPR051604">
    <property type="entry name" value="Ergot_Alk_Oxidoreductase"/>
</dbReference>
<proteinExistence type="predicted"/>
<dbReference type="AlphaFoldDB" id="A0AAD7ECA8"/>
<keyword evidence="3" id="KW-1185">Reference proteome</keyword>
<dbReference type="PANTHER" id="PTHR43162:SF1">
    <property type="entry name" value="PRESTALK A DIFFERENTIATION PROTEIN A"/>
    <property type="match status" value="1"/>
</dbReference>
<feature type="domain" description="NAD(P)-binding" evidence="1">
    <location>
        <begin position="7"/>
        <end position="171"/>
    </location>
</feature>
<accession>A0AAD7ECA8</accession>
<protein>
    <recommendedName>
        <fullName evidence="1">NAD(P)-binding domain-containing protein</fullName>
    </recommendedName>
</protein>
<dbReference type="Gene3D" id="3.40.50.720">
    <property type="entry name" value="NAD(P)-binding Rossmann-like Domain"/>
    <property type="match status" value="1"/>
</dbReference>
<organism evidence="2 3">
    <name type="scientific">Mycena albidolilacea</name>
    <dbReference type="NCBI Taxonomy" id="1033008"/>
    <lineage>
        <taxon>Eukaryota</taxon>
        <taxon>Fungi</taxon>
        <taxon>Dikarya</taxon>
        <taxon>Basidiomycota</taxon>
        <taxon>Agaricomycotina</taxon>
        <taxon>Agaricomycetes</taxon>
        <taxon>Agaricomycetidae</taxon>
        <taxon>Agaricales</taxon>
        <taxon>Marasmiineae</taxon>
        <taxon>Mycenaceae</taxon>
        <taxon>Mycena</taxon>
    </lineage>
</organism>
<dbReference type="SUPFAM" id="SSF51735">
    <property type="entry name" value="NAD(P)-binding Rossmann-fold domains"/>
    <property type="match status" value="1"/>
</dbReference>
<comment type="caution">
    <text evidence="2">The sequence shown here is derived from an EMBL/GenBank/DDBJ whole genome shotgun (WGS) entry which is preliminary data.</text>
</comment>
<dbReference type="Proteomes" id="UP001218218">
    <property type="component" value="Unassembled WGS sequence"/>
</dbReference>
<reference evidence="2" key="1">
    <citation type="submission" date="2023-03" db="EMBL/GenBank/DDBJ databases">
        <title>Massive genome expansion in bonnet fungi (Mycena s.s.) driven by repeated elements and novel gene families across ecological guilds.</title>
        <authorList>
            <consortium name="Lawrence Berkeley National Laboratory"/>
            <person name="Harder C.B."/>
            <person name="Miyauchi S."/>
            <person name="Viragh M."/>
            <person name="Kuo A."/>
            <person name="Thoen E."/>
            <person name="Andreopoulos B."/>
            <person name="Lu D."/>
            <person name="Skrede I."/>
            <person name="Drula E."/>
            <person name="Henrissat B."/>
            <person name="Morin E."/>
            <person name="Kohler A."/>
            <person name="Barry K."/>
            <person name="LaButti K."/>
            <person name="Morin E."/>
            <person name="Salamov A."/>
            <person name="Lipzen A."/>
            <person name="Mereny Z."/>
            <person name="Hegedus B."/>
            <person name="Baldrian P."/>
            <person name="Stursova M."/>
            <person name="Weitz H."/>
            <person name="Taylor A."/>
            <person name="Grigoriev I.V."/>
            <person name="Nagy L.G."/>
            <person name="Martin F."/>
            <person name="Kauserud H."/>
        </authorList>
    </citation>
    <scope>NUCLEOTIDE SEQUENCE</scope>
    <source>
        <strain evidence="2">CBHHK002</strain>
    </source>
</reference>
<dbReference type="InterPro" id="IPR016040">
    <property type="entry name" value="NAD(P)-bd_dom"/>
</dbReference>
<evidence type="ECO:0000259" key="1">
    <source>
        <dbReference type="Pfam" id="PF13460"/>
    </source>
</evidence>
<dbReference type="PANTHER" id="PTHR43162">
    <property type="match status" value="1"/>
</dbReference>
<name>A0AAD7ECA8_9AGAR</name>
<evidence type="ECO:0000313" key="3">
    <source>
        <dbReference type="Proteomes" id="UP001218218"/>
    </source>
</evidence>
<dbReference type="InterPro" id="IPR036291">
    <property type="entry name" value="NAD(P)-bd_dom_sf"/>
</dbReference>
<sequence>MSILVTGSTGKTGRCIVSLLQSRSFNVIAVSRQPGYSTRFDWEDRATYILPFEAVHHARVASVHLIIPAHIPPQHVCEFIDLSISKGVKRFVLMSGSLDIPGDPIQGPIRAHLRKSGVAFCILRPSRFLENFSEMPESLRDEDRIVSATGTASIGFVSCEDVAQVAVNCLLAEPPHCTEHVIVGPELLSFDEVAECFSDNLQRRITHESISIVEQQELWSMSGLPDEFIRLMGSVEEMTATGGEETVYAAETKIVGKKKLAEFVRENLSLWTRTEDVDP</sequence>
<evidence type="ECO:0000313" key="2">
    <source>
        <dbReference type="EMBL" id="KAJ7310050.1"/>
    </source>
</evidence>